<keyword evidence="3" id="KW-1185">Reference proteome</keyword>
<feature type="transmembrane region" description="Helical" evidence="1">
    <location>
        <begin position="27"/>
        <end position="46"/>
    </location>
</feature>
<evidence type="ECO:0000256" key="1">
    <source>
        <dbReference type="SAM" id="Phobius"/>
    </source>
</evidence>
<accession>A0ABY5SRE6</accession>
<evidence type="ECO:0000313" key="2">
    <source>
        <dbReference type="EMBL" id="UVI36764.1"/>
    </source>
</evidence>
<organism evidence="2 3">
    <name type="scientific">Brevibacterium spongiae</name>
    <dbReference type="NCBI Taxonomy" id="2909672"/>
    <lineage>
        <taxon>Bacteria</taxon>
        <taxon>Bacillati</taxon>
        <taxon>Actinomycetota</taxon>
        <taxon>Actinomycetes</taxon>
        <taxon>Micrococcales</taxon>
        <taxon>Brevibacteriaceae</taxon>
        <taxon>Brevibacterium</taxon>
    </lineage>
</organism>
<name>A0ABY5SRE6_9MICO</name>
<sequence length="148" mass="16146">MSHTSAPISSSPTRAEVGKDPAHSAYVLLRLGFIALPLLMGLDKFTNLLTDWPHYLAPWLTDLLPFSAQTAMYLIGIVEIVAAIAMVIRTRWAAWVVAAWLAGIIINLLTYSGFYDVALRDLGLLIAAVTLGLLARKYNRPRRPGSGA</sequence>
<keyword evidence="1" id="KW-1133">Transmembrane helix</keyword>
<gene>
    <name evidence="2" type="ORF">L1F31_03610</name>
</gene>
<dbReference type="RefSeq" id="WP_265419332.1">
    <property type="nucleotide sequence ID" value="NZ_CP093443.1"/>
</dbReference>
<reference evidence="2" key="1">
    <citation type="submission" date="2022-03" db="EMBL/GenBank/DDBJ databases">
        <title>Brevibacterium spongiae sp. nov., isolated from marine sponge.</title>
        <authorList>
            <person name="Li Z."/>
            <person name="Zhang M."/>
        </authorList>
    </citation>
    <scope>NUCLEOTIDE SEQUENCE</scope>
    <source>
        <strain evidence="2">WHS-Z9</strain>
    </source>
</reference>
<feature type="transmembrane region" description="Helical" evidence="1">
    <location>
        <begin position="117"/>
        <end position="135"/>
    </location>
</feature>
<evidence type="ECO:0000313" key="3">
    <source>
        <dbReference type="Proteomes" id="UP001064879"/>
    </source>
</evidence>
<dbReference type="EMBL" id="CP093443">
    <property type="protein sequence ID" value="UVI36764.1"/>
    <property type="molecule type" value="Genomic_DNA"/>
</dbReference>
<proteinExistence type="predicted"/>
<feature type="transmembrane region" description="Helical" evidence="1">
    <location>
        <begin position="92"/>
        <end position="111"/>
    </location>
</feature>
<keyword evidence="1" id="KW-0472">Membrane</keyword>
<dbReference type="Proteomes" id="UP001064879">
    <property type="component" value="Chromosome"/>
</dbReference>
<protein>
    <submittedName>
        <fullName evidence="2">DoxX family membrane protein</fullName>
    </submittedName>
</protein>
<keyword evidence="1" id="KW-0812">Transmembrane</keyword>
<feature type="transmembrane region" description="Helical" evidence="1">
    <location>
        <begin position="66"/>
        <end position="85"/>
    </location>
</feature>